<proteinExistence type="inferred from homology"/>
<protein>
    <submittedName>
        <fullName evidence="10">NitT/TauT family transport system permease protein/sulfonate transport system permease protein</fullName>
    </submittedName>
</protein>
<dbReference type="RefSeq" id="WP_089311779.1">
    <property type="nucleotide sequence ID" value="NZ_FZNP01000004.1"/>
</dbReference>
<keyword evidence="11" id="KW-1185">Reference proteome</keyword>
<evidence type="ECO:0000256" key="3">
    <source>
        <dbReference type="ARBA" id="ARBA00022475"/>
    </source>
</evidence>
<dbReference type="Gene3D" id="1.10.3720.10">
    <property type="entry name" value="MetI-like"/>
    <property type="match status" value="1"/>
</dbReference>
<dbReference type="AlphaFoldDB" id="A0A238XAR4"/>
<organism evidence="10 11">
    <name type="scientific">Actinomadura mexicana</name>
    <dbReference type="NCBI Taxonomy" id="134959"/>
    <lineage>
        <taxon>Bacteria</taxon>
        <taxon>Bacillati</taxon>
        <taxon>Actinomycetota</taxon>
        <taxon>Actinomycetes</taxon>
        <taxon>Streptosporangiales</taxon>
        <taxon>Thermomonosporaceae</taxon>
        <taxon>Actinomadura</taxon>
    </lineage>
</organism>
<feature type="compositionally biased region" description="Basic and acidic residues" evidence="8">
    <location>
        <begin position="8"/>
        <end position="30"/>
    </location>
</feature>
<evidence type="ECO:0000313" key="11">
    <source>
        <dbReference type="Proteomes" id="UP000198420"/>
    </source>
</evidence>
<sequence>MTVQMDRGVSRNEDGWVERRPDPKQRSATDQARRDGVLRLLLSLVLPVGVLVAWEISARSGWIDARFFSQPSAVASKAGEDLRSGLLWSELRITIVRLVTGYVIGSLAGILIGLLMSQVKILRWMLEPLIRALYVIPKLALLPLFLLLFGLGEVPKLVFISLGTFYIVAFTTLSAAMMIPTAFHEVSRSYGLSPGQRFRWMIVPAITPQIVSSLKLASGISMLLVVAVEFVNAHEGLGYYTWHAWQVFVPDRMYVGVVTISIVGVLFSGLVGLLGSRLSRWADSEYAQSR</sequence>
<comment type="similarity">
    <text evidence="7">Belongs to the binding-protein-dependent transport system permease family.</text>
</comment>
<evidence type="ECO:0000256" key="2">
    <source>
        <dbReference type="ARBA" id="ARBA00022448"/>
    </source>
</evidence>
<feature type="region of interest" description="Disordered" evidence="8">
    <location>
        <begin position="1"/>
        <end position="30"/>
    </location>
</feature>
<dbReference type="Pfam" id="PF00528">
    <property type="entry name" value="BPD_transp_1"/>
    <property type="match status" value="1"/>
</dbReference>
<evidence type="ECO:0000256" key="8">
    <source>
        <dbReference type="SAM" id="MobiDB-lite"/>
    </source>
</evidence>
<dbReference type="OrthoDB" id="9796361at2"/>
<evidence type="ECO:0000259" key="9">
    <source>
        <dbReference type="PROSITE" id="PS50928"/>
    </source>
</evidence>
<evidence type="ECO:0000256" key="6">
    <source>
        <dbReference type="ARBA" id="ARBA00023136"/>
    </source>
</evidence>
<keyword evidence="4 7" id="KW-0812">Transmembrane</keyword>
<feature type="transmembrane region" description="Helical" evidence="7">
    <location>
        <begin position="129"/>
        <end position="151"/>
    </location>
</feature>
<evidence type="ECO:0000256" key="7">
    <source>
        <dbReference type="RuleBase" id="RU363032"/>
    </source>
</evidence>
<gene>
    <name evidence="10" type="ORF">SAMN06265355_104125</name>
</gene>
<evidence type="ECO:0000256" key="5">
    <source>
        <dbReference type="ARBA" id="ARBA00022989"/>
    </source>
</evidence>
<dbReference type="GO" id="GO:0005886">
    <property type="term" value="C:plasma membrane"/>
    <property type="evidence" value="ECO:0007669"/>
    <property type="project" value="UniProtKB-SubCell"/>
</dbReference>
<accession>A0A238XAR4</accession>
<feature type="transmembrane region" description="Helical" evidence="7">
    <location>
        <begin position="36"/>
        <end position="54"/>
    </location>
</feature>
<keyword evidence="5 7" id="KW-1133">Transmembrane helix</keyword>
<dbReference type="PROSITE" id="PS50928">
    <property type="entry name" value="ABC_TM1"/>
    <property type="match status" value="1"/>
</dbReference>
<name>A0A238XAR4_9ACTN</name>
<keyword evidence="6 7" id="KW-0472">Membrane</keyword>
<dbReference type="PANTHER" id="PTHR30151:SF38">
    <property type="entry name" value="ALIPHATIC SULFONATES TRANSPORT PERMEASE PROTEIN SSUC-RELATED"/>
    <property type="match status" value="1"/>
</dbReference>
<dbReference type="InterPro" id="IPR035906">
    <property type="entry name" value="MetI-like_sf"/>
</dbReference>
<evidence type="ECO:0000256" key="4">
    <source>
        <dbReference type="ARBA" id="ARBA00022692"/>
    </source>
</evidence>
<dbReference type="InterPro" id="IPR000515">
    <property type="entry name" value="MetI-like"/>
</dbReference>
<feature type="transmembrane region" description="Helical" evidence="7">
    <location>
        <begin position="200"/>
        <end position="233"/>
    </location>
</feature>
<dbReference type="Proteomes" id="UP000198420">
    <property type="component" value="Unassembled WGS sequence"/>
</dbReference>
<dbReference type="SUPFAM" id="SSF161098">
    <property type="entry name" value="MetI-like"/>
    <property type="match status" value="1"/>
</dbReference>
<keyword evidence="2 7" id="KW-0813">Transport</keyword>
<feature type="domain" description="ABC transmembrane type-1" evidence="9">
    <location>
        <begin position="91"/>
        <end position="275"/>
    </location>
</feature>
<reference evidence="11" key="1">
    <citation type="submission" date="2017-06" db="EMBL/GenBank/DDBJ databases">
        <authorList>
            <person name="Varghese N."/>
            <person name="Submissions S."/>
        </authorList>
    </citation>
    <scope>NUCLEOTIDE SEQUENCE [LARGE SCALE GENOMIC DNA]</scope>
    <source>
        <strain evidence="11">DSM 44485</strain>
    </source>
</reference>
<dbReference type="EMBL" id="FZNP01000004">
    <property type="protein sequence ID" value="SNR55712.1"/>
    <property type="molecule type" value="Genomic_DNA"/>
</dbReference>
<evidence type="ECO:0000313" key="10">
    <source>
        <dbReference type="EMBL" id="SNR55712.1"/>
    </source>
</evidence>
<evidence type="ECO:0000256" key="1">
    <source>
        <dbReference type="ARBA" id="ARBA00004651"/>
    </source>
</evidence>
<keyword evidence="3" id="KW-1003">Cell membrane</keyword>
<feature type="transmembrane region" description="Helical" evidence="7">
    <location>
        <begin position="157"/>
        <end position="179"/>
    </location>
</feature>
<feature type="transmembrane region" description="Helical" evidence="7">
    <location>
        <begin position="253"/>
        <end position="274"/>
    </location>
</feature>
<comment type="subcellular location">
    <subcellularLocation>
        <location evidence="1 7">Cell membrane</location>
        <topology evidence="1 7">Multi-pass membrane protein</topology>
    </subcellularLocation>
</comment>
<dbReference type="GO" id="GO:0055085">
    <property type="term" value="P:transmembrane transport"/>
    <property type="evidence" value="ECO:0007669"/>
    <property type="project" value="InterPro"/>
</dbReference>
<dbReference type="PANTHER" id="PTHR30151">
    <property type="entry name" value="ALKANE SULFONATE ABC TRANSPORTER-RELATED, MEMBRANE SUBUNIT"/>
    <property type="match status" value="1"/>
</dbReference>
<dbReference type="CDD" id="cd06261">
    <property type="entry name" value="TM_PBP2"/>
    <property type="match status" value="1"/>
</dbReference>
<feature type="transmembrane region" description="Helical" evidence="7">
    <location>
        <begin position="95"/>
        <end position="117"/>
    </location>
</feature>